<evidence type="ECO:0000256" key="1">
    <source>
        <dbReference type="ARBA" id="ARBA00022723"/>
    </source>
</evidence>
<dbReference type="InterPro" id="IPR003877">
    <property type="entry name" value="SPRY_dom"/>
</dbReference>
<dbReference type="SMART" id="SM00449">
    <property type="entry name" value="SPRY"/>
    <property type="match status" value="1"/>
</dbReference>
<organism evidence="5 6">
    <name type="scientific">Chelonia mydas</name>
    <name type="common">Green sea-turtle</name>
    <name type="synonym">Chelonia agassizi</name>
    <dbReference type="NCBI Taxonomy" id="8469"/>
    <lineage>
        <taxon>Eukaryota</taxon>
        <taxon>Metazoa</taxon>
        <taxon>Chordata</taxon>
        <taxon>Craniata</taxon>
        <taxon>Vertebrata</taxon>
        <taxon>Euteleostomi</taxon>
        <taxon>Archelosauria</taxon>
        <taxon>Testudinata</taxon>
        <taxon>Testudines</taxon>
        <taxon>Cryptodira</taxon>
        <taxon>Durocryptodira</taxon>
        <taxon>Americhelydia</taxon>
        <taxon>Chelonioidea</taxon>
        <taxon>Cheloniidae</taxon>
        <taxon>Chelonia</taxon>
    </lineage>
</organism>
<evidence type="ECO:0000256" key="3">
    <source>
        <dbReference type="ARBA" id="ARBA00022833"/>
    </source>
</evidence>
<keyword evidence="2" id="KW-0863">Zinc-finger</keyword>
<dbReference type="Pfam" id="PF11527">
    <property type="entry name" value="ARL2_Bind_BART"/>
    <property type="match status" value="1"/>
</dbReference>
<dbReference type="GO" id="GO:0004842">
    <property type="term" value="F:ubiquitin-protein transferase activity"/>
    <property type="evidence" value="ECO:0007669"/>
    <property type="project" value="InterPro"/>
</dbReference>
<keyword evidence="6" id="KW-1185">Reference proteome</keyword>
<sequence length="240" mass="27783">MLFALIALEKFAQTILKEGRQFTYEKVDLTNIKAMLNSNDVSEYLKISPRGLEARCDASSFESVRCTFCVDSGVWYYEVTVITSGVMQIGWATKDSKFLNHEGYGIGDDEYSCAYDGCRQLIWYNARSKPHSHPCWKEDAEFDAVVGYLEDIIMDDCFQLIQRSFMDKHYREFEDTEENKLIYTSIFNEYASDLKCCAKMYGRFVICRNGDQNEIIKLDFSYSPIQDSKPVPWGLKGHLH</sequence>
<dbReference type="GO" id="GO:0005737">
    <property type="term" value="C:cytoplasm"/>
    <property type="evidence" value="ECO:0007669"/>
    <property type="project" value="TreeGrafter"/>
</dbReference>
<dbReference type="InterPro" id="IPR023379">
    <property type="entry name" value="BART_dom"/>
</dbReference>
<accession>M7BBJ3</accession>
<dbReference type="Gene3D" id="2.60.120.920">
    <property type="match status" value="1"/>
</dbReference>
<gene>
    <name evidence="5" type="ORF">UY3_17338</name>
</gene>
<dbReference type="PANTHER" id="PTHR13363:SF6">
    <property type="entry name" value="RING FINGER AND SPRY DOMAIN-CONTAINING PROTEIN 1"/>
    <property type="match status" value="1"/>
</dbReference>
<dbReference type="PANTHER" id="PTHR13363">
    <property type="entry name" value="RING FINGER AND SRY DOMAIN-CONTAINING"/>
    <property type="match status" value="1"/>
</dbReference>
<dbReference type="GO" id="GO:0051603">
    <property type="term" value="P:proteolysis involved in protein catabolic process"/>
    <property type="evidence" value="ECO:0007669"/>
    <property type="project" value="TreeGrafter"/>
</dbReference>
<dbReference type="Pfam" id="PF00622">
    <property type="entry name" value="SPRY"/>
    <property type="match status" value="1"/>
</dbReference>
<dbReference type="eggNOG" id="ENOG502RYJD">
    <property type="taxonomic scope" value="Eukaryota"/>
</dbReference>
<reference evidence="6" key="1">
    <citation type="journal article" date="2013" name="Nat. Genet.">
        <title>The draft genomes of soft-shell turtle and green sea turtle yield insights into the development and evolution of the turtle-specific body plan.</title>
        <authorList>
            <person name="Wang Z."/>
            <person name="Pascual-Anaya J."/>
            <person name="Zadissa A."/>
            <person name="Li W."/>
            <person name="Niimura Y."/>
            <person name="Huang Z."/>
            <person name="Li C."/>
            <person name="White S."/>
            <person name="Xiong Z."/>
            <person name="Fang D."/>
            <person name="Wang B."/>
            <person name="Ming Y."/>
            <person name="Chen Y."/>
            <person name="Zheng Y."/>
            <person name="Kuraku S."/>
            <person name="Pignatelli M."/>
            <person name="Herrero J."/>
            <person name="Beal K."/>
            <person name="Nozawa M."/>
            <person name="Li Q."/>
            <person name="Wang J."/>
            <person name="Zhang H."/>
            <person name="Yu L."/>
            <person name="Shigenobu S."/>
            <person name="Wang J."/>
            <person name="Liu J."/>
            <person name="Flicek P."/>
            <person name="Searle S."/>
            <person name="Wang J."/>
            <person name="Kuratani S."/>
            <person name="Yin Y."/>
            <person name="Aken B."/>
            <person name="Zhang G."/>
            <person name="Irie N."/>
        </authorList>
    </citation>
    <scope>NUCLEOTIDE SEQUENCE [LARGE SCALE GENOMIC DNA]</scope>
</reference>
<dbReference type="EMBL" id="KB587772">
    <property type="protein sequence ID" value="EMP25597.1"/>
    <property type="molecule type" value="Genomic_DNA"/>
</dbReference>
<evidence type="ECO:0000313" key="6">
    <source>
        <dbReference type="Proteomes" id="UP000031443"/>
    </source>
</evidence>
<dbReference type="InterPro" id="IPR045129">
    <property type="entry name" value="RNF123/RKP/RSPRY1"/>
</dbReference>
<dbReference type="InterPro" id="IPR001870">
    <property type="entry name" value="B30.2/SPRY"/>
</dbReference>
<evidence type="ECO:0000313" key="5">
    <source>
        <dbReference type="EMBL" id="EMP25597.1"/>
    </source>
</evidence>
<feature type="domain" description="B30.2/SPRY" evidence="4">
    <location>
        <begin position="14"/>
        <end position="206"/>
    </location>
</feature>
<dbReference type="GO" id="GO:0008270">
    <property type="term" value="F:zinc ion binding"/>
    <property type="evidence" value="ECO:0007669"/>
    <property type="project" value="UniProtKB-KW"/>
</dbReference>
<dbReference type="InterPro" id="IPR013320">
    <property type="entry name" value="ConA-like_dom_sf"/>
</dbReference>
<keyword evidence="3" id="KW-0862">Zinc</keyword>
<dbReference type="PROSITE" id="PS50188">
    <property type="entry name" value="B302_SPRY"/>
    <property type="match status" value="1"/>
</dbReference>
<evidence type="ECO:0000259" key="4">
    <source>
        <dbReference type="PROSITE" id="PS50188"/>
    </source>
</evidence>
<evidence type="ECO:0000256" key="2">
    <source>
        <dbReference type="ARBA" id="ARBA00022771"/>
    </source>
</evidence>
<dbReference type="Proteomes" id="UP000031443">
    <property type="component" value="Unassembled WGS sequence"/>
</dbReference>
<keyword evidence="1" id="KW-0479">Metal-binding</keyword>
<dbReference type="InterPro" id="IPR043136">
    <property type="entry name" value="B30.2/SPRY_sf"/>
</dbReference>
<name>M7BBJ3_CHEMY</name>
<dbReference type="SUPFAM" id="SSF49899">
    <property type="entry name" value="Concanavalin A-like lectins/glucanases"/>
    <property type="match status" value="1"/>
</dbReference>
<proteinExistence type="predicted"/>
<protein>
    <submittedName>
        <fullName evidence="5">RING finger and SPRY domain-containing protein 1</fullName>
    </submittedName>
</protein>
<dbReference type="AlphaFoldDB" id="M7BBJ3"/>
<dbReference type="STRING" id="8469.M7BBJ3"/>